<name>A0A6N2MQW5_SALVM</name>
<dbReference type="EMBL" id="CAADRP010001929">
    <property type="protein sequence ID" value="VFU56690.1"/>
    <property type="molecule type" value="Genomic_DNA"/>
</dbReference>
<reference evidence="2" key="1">
    <citation type="submission" date="2019-03" db="EMBL/GenBank/DDBJ databases">
        <authorList>
            <person name="Mank J."/>
            <person name="Almeida P."/>
        </authorList>
    </citation>
    <scope>NUCLEOTIDE SEQUENCE</scope>
    <source>
        <strain evidence="2">78183</strain>
    </source>
</reference>
<organism evidence="2">
    <name type="scientific">Salix viminalis</name>
    <name type="common">Common osier</name>
    <name type="synonym">Basket willow</name>
    <dbReference type="NCBI Taxonomy" id="40686"/>
    <lineage>
        <taxon>Eukaryota</taxon>
        <taxon>Viridiplantae</taxon>
        <taxon>Streptophyta</taxon>
        <taxon>Embryophyta</taxon>
        <taxon>Tracheophyta</taxon>
        <taxon>Spermatophyta</taxon>
        <taxon>Magnoliopsida</taxon>
        <taxon>eudicotyledons</taxon>
        <taxon>Gunneridae</taxon>
        <taxon>Pentapetalae</taxon>
        <taxon>rosids</taxon>
        <taxon>fabids</taxon>
        <taxon>Malpighiales</taxon>
        <taxon>Salicaceae</taxon>
        <taxon>Saliceae</taxon>
        <taxon>Salix</taxon>
    </lineage>
</organism>
<gene>
    <name evidence="2" type="ORF">SVIM_LOCUS407771</name>
</gene>
<feature type="compositionally biased region" description="Basic and acidic residues" evidence="1">
    <location>
        <begin position="63"/>
        <end position="73"/>
    </location>
</feature>
<feature type="region of interest" description="Disordered" evidence="1">
    <location>
        <begin position="29"/>
        <end position="89"/>
    </location>
</feature>
<protein>
    <submittedName>
        <fullName evidence="2">Uncharacterized protein</fullName>
    </submittedName>
</protein>
<dbReference type="AlphaFoldDB" id="A0A6N2MQW5"/>
<evidence type="ECO:0000256" key="1">
    <source>
        <dbReference type="SAM" id="MobiDB-lite"/>
    </source>
</evidence>
<sequence length="89" mass="9879">MLLLLLRPKHLTVRSHLAEAVPPNVLPLTNLSQGRHHKSQAPYRDSCGKTVGEVPRLAPSEGCTDKAFDKSDTVKSPNKPGCERREYPH</sequence>
<accession>A0A6N2MQW5</accession>
<evidence type="ECO:0000313" key="2">
    <source>
        <dbReference type="EMBL" id="VFU56690.1"/>
    </source>
</evidence>
<proteinExistence type="predicted"/>